<organism evidence="2">
    <name type="scientific">Kwoniella dejecticola CBS 10117</name>
    <dbReference type="NCBI Taxonomy" id="1296121"/>
    <lineage>
        <taxon>Eukaryota</taxon>
        <taxon>Fungi</taxon>
        <taxon>Dikarya</taxon>
        <taxon>Basidiomycota</taxon>
        <taxon>Agaricomycotina</taxon>
        <taxon>Tremellomycetes</taxon>
        <taxon>Tremellales</taxon>
        <taxon>Cryptococcaceae</taxon>
        <taxon>Kwoniella</taxon>
    </lineage>
</organism>
<dbReference type="EMBL" id="KI894030">
    <property type="protein sequence ID" value="OBR86328.1"/>
    <property type="molecule type" value="Genomic_DNA"/>
</dbReference>
<protein>
    <submittedName>
        <fullName evidence="2">Uncharacterized protein</fullName>
    </submittedName>
</protein>
<dbReference type="EMBL" id="CP144533">
    <property type="protein sequence ID" value="WWC61449.1"/>
    <property type="molecule type" value="Genomic_DNA"/>
</dbReference>
<proteinExistence type="inferred from homology"/>
<dbReference type="PANTHER" id="PTHR11803">
    <property type="entry name" value="2-IMINOBUTANOATE/2-IMINOPROPANOATE DEAMINASE RIDA"/>
    <property type="match status" value="1"/>
</dbReference>
<dbReference type="Proteomes" id="UP000078595">
    <property type="component" value="Chromosome 4"/>
</dbReference>
<dbReference type="CDD" id="cd00448">
    <property type="entry name" value="YjgF_YER057c_UK114_family"/>
    <property type="match status" value="1"/>
</dbReference>
<dbReference type="GO" id="GO:0019239">
    <property type="term" value="F:deaminase activity"/>
    <property type="evidence" value="ECO:0007669"/>
    <property type="project" value="TreeGrafter"/>
</dbReference>
<reference evidence="3" key="2">
    <citation type="submission" date="2013-07" db="EMBL/GenBank/DDBJ databases">
        <authorList>
            <consortium name="The Broad Institute Genome Sequencing Platform"/>
            <person name="Cuomo C."/>
            <person name="Litvintseva A."/>
            <person name="Chen Y."/>
            <person name="Heitman J."/>
            <person name="Sun S."/>
            <person name="Springer D."/>
            <person name="Dromer F."/>
            <person name="Young S.K."/>
            <person name="Zeng Q."/>
            <person name="Gargeya S."/>
            <person name="Fitzgerald M."/>
            <person name="Abouelleil A."/>
            <person name="Alvarado L."/>
            <person name="Berlin A.M."/>
            <person name="Chapman S.B."/>
            <person name="Dewar J."/>
            <person name="Goldberg J."/>
            <person name="Griggs A."/>
            <person name="Gujja S."/>
            <person name="Hansen M."/>
            <person name="Howarth C."/>
            <person name="Imamovic A."/>
            <person name="Larimer J."/>
            <person name="McCowan C."/>
            <person name="Murphy C."/>
            <person name="Pearson M."/>
            <person name="Priest M."/>
            <person name="Roberts A."/>
            <person name="Saif S."/>
            <person name="Shea T."/>
            <person name="Sykes S."/>
            <person name="Wortman J."/>
            <person name="Nusbaum C."/>
            <person name="Birren B."/>
        </authorList>
    </citation>
    <scope>NUCLEOTIDE SEQUENCE</scope>
    <source>
        <strain evidence="3">CBS 10117</strain>
    </source>
</reference>
<evidence type="ECO:0000313" key="3">
    <source>
        <dbReference type="EMBL" id="WWC61449.1"/>
    </source>
</evidence>
<gene>
    <name evidence="2" type="ORF">I303_04052</name>
    <name evidence="3" type="ORF">I303_104033</name>
</gene>
<sequence length="136" mass="14457">MSSERIANKVPGAPRPIPVLSSAIRSNGFVFCSGQIGQTAEGKLVDGPISSRVNQIMDNLDKVLQAHGSSLEHTIKFNIFITSYDTFAELNAAYLKRIPSPPPARSCIGVKSLPFGTDVEIECVAVVPGSSSKAKL</sequence>
<dbReference type="PANTHER" id="PTHR11803:SF58">
    <property type="entry name" value="PROTEIN HMF1-RELATED"/>
    <property type="match status" value="1"/>
</dbReference>
<name>A0A1A6A8E8_9TREE</name>
<dbReference type="InterPro" id="IPR019897">
    <property type="entry name" value="RidA_CS"/>
</dbReference>
<dbReference type="OrthoDB" id="309640at2759"/>
<dbReference type="GO" id="GO:0005739">
    <property type="term" value="C:mitochondrion"/>
    <property type="evidence" value="ECO:0007669"/>
    <property type="project" value="TreeGrafter"/>
</dbReference>
<keyword evidence="4" id="KW-1185">Reference proteome</keyword>
<evidence type="ECO:0000256" key="1">
    <source>
        <dbReference type="ARBA" id="ARBA00010552"/>
    </source>
</evidence>
<dbReference type="AlphaFoldDB" id="A0A1A6A8E8"/>
<dbReference type="VEuPathDB" id="FungiDB:I303_04052"/>
<dbReference type="SUPFAM" id="SSF55298">
    <property type="entry name" value="YjgF-like"/>
    <property type="match status" value="1"/>
</dbReference>
<evidence type="ECO:0000313" key="2">
    <source>
        <dbReference type="EMBL" id="OBR86328.1"/>
    </source>
</evidence>
<dbReference type="InterPro" id="IPR006175">
    <property type="entry name" value="YjgF/YER057c/UK114"/>
</dbReference>
<evidence type="ECO:0000313" key="4">
    <source>
        <dbReference type="Proteomes" id="UP000078595"/>
    </source>
</evidence>
<dbReference type="KEGG" id="kdj:28967751"/>
<dbReference type="STRING" id="1296121.A0A1A6A8E8"/>
<dbReference type="Pfam" id="PF01042">
    <property type="entry name" value="Ribonuc_L-PSP"/>
    <property type="match status" value="1"/>
</dbReference>
<reference evidence="2" key="1">
    <citation type="submission" date="2013-07" db="EMBL/GenBank/DDBJ databases">
        <title>The Genome Sequence of Cryptococcus dejecticola CBS10117.</title>
        <authorList>
            <consortium name="The Broad Institute Genome Sequencing Platform"/>
            <person name="Cuomo C."/>
            <person name="Litvintseva A."/>
            <person name="Chen Y."/>
            <person name="Heitman J."/>
            <person name="Sun S."/>
            <person name="Springer D."/>
            <person name="Dromer F."/>
            <person name="Young S.K."/>
            <person name="Zeng Q."/>
            <person name="Gargeya S."/>
            <person name="Fitzgerald M."/>
            <person name="Abouelleil A."/>
            <person name="Alvarado L."/>
            <person name="Berlin A.M."/>
            <person name="Chapman S.B."/>
            <person name="Dewar J."/>
            <person name="Goldberg J."/>
            <person name="Griggs A."/>
            <person name="Gujja S."/>
            <person name="Hansen M."/>
            <person name="Howarth C."/>
            <person name="Imamovic A."/>
            <person name="Larimer J."/>
            <person name="McCowan C."/>
            <person name="Murphy C."/>
            <person name="Pearson M."/>
            <person name="Priest M."/>
            <person name="Roberts A."/>
            <person name="Saif S."/>
            <person name="Shea T."/>
            <person name="Sykes S."/>
            <person name="Wortman J."/>
            <person name="Nusbaum C."/>
            <person name="Birren B."/>
        </authorList>
    </citation>
    <scope>NUCLEOTIDE SEQUENCE [LARGE SCALE GENOMIC DNA]</scope>
    <source>
        <strain evidence="2">CBS 10117</strain>
    </source>
</reference>
<dbReference type="GO" id="GO:0005829">
    <property type="term" value="C:cytosol"/>
    <property type="evidence" value="ECO:0007669"/>
    <property type="project" value="TreeGrafter"/>
</dbReference>
<dbReference type="Gene3D" id="3.30.1330.40">
    <property type="entry name" value="RutC-like"/>
    <property type="match status" value="1"/>
</dbReference>
<accession>A0A1A6A8E8</accession>
<dbReference type="PROSITE" id="PS01094">
    <property type="entry name" value="UPF0076"/>
    <property type="match status" value="1"/>
</dbReference>
<comment type="similarity">
    <text evidence="1">Belongs to the RutC family.</text>
</comment>
<dbReference type="FunFam" id="3.30.1330.40:FF:000001">
    <property type="entry name" value="L-PSP family endoribonuclease"/>
    <property type="match status" value="1"/>
</dbReference>
<dbReference type="InterPro" id="IPR035959">
    <property type="entry name" value="RutC-like_sf"/>
</dbReference>
<reference evidence="3" key="3">
    <citation type="submission" date="2024-02" db="EMBL/GenBank/DDBJ databases">
        <title>Comparative genomics of Cryptococcus and Kwoniella reveals pathogenesis evolution and contrasting modes of karyotype evolution via chromosome fusion or intercentromeric recombination.</title>
        <authorList>
            <person name="Coelho M.A."/>
            <person name="David-Palma M."/>
            <person name="Shea T."/>
            <person name="Bowers K."/>
            <person name="McGinley-Smith S."/>
            <person name="Mohammad A.W."/>
            <person name="Gnirke A."/>
            <person name="Yurkov A.M."/>
            <person name="Nowrousian M."/>
            <person name="Sun S."/>
            <person name="Cuomo C.A."/>
            <person name="Heitman J."/>
        </authorList>
    </citation>
    <scope>NUCLEOTIDE SEQUENCE</scope>
    <source>
        <strain evidence="3">CBS 10117</strain>
    </source>
</reference>
<dbReference type="RefSeq" id="XP_018264170.1">
    <property type="nucleotide sequence ID" value="XM_018407362.1"/>
</dbReference>
<dbReference type="GeneID" id="28967751"/>